<protein>
    <submittedName>
        <fullName evidence="1">Uncharacterized protein</fullName>
    </submittedName>
</protein>
<name>A0A1G1ZP41_9BACT</name>
<dbReference type="AlphaFoldDB" id="A0A1G1ZP41"/>
<comment type="caution">
    <text evidence="1">The sequence shown here is derived from an EMBL/GenBank/DDBJ whole genome shotgun (WGS) entry which is preliminary data.</text>
</comment>
<dbReference type="Proteomes" id="UP000177942">
    <property type="component" value="Unassembled WGS sequence"/>
</dbReference>
<gene>
    <name evidence="1" type="ORF">A3A16_00325</name>
</gene>
<evidence type="ECO:0000313" key="1">
    <source>
        <dbReference type="EMBL" id="OGY66342.1"/>
    </source>
</evidence>
<organism evidence="1 2">
    <name type="scientific">Candidatus Harrisonbacteria bacterium RIFCSPLOWO2_01_FULL_44_18</name>
    <dbReference type="NCBI Taxonomy" id="1798407"/>
    <lineage>
        <taxon>Bacteria</taxon>
        <taxon>Candidatus Harrisoniibacteriota</taxon>
    </lineage>
</organism>
<accession>A0A1G1ZP41</accession>
<evidence type="ECO:0000313" key="2">
    <source>
        <dbReference type="Proteomes" id="UP000177942"/>
    </source>
</evidence>
<proteinExistence type="predicted"/>
<dbReference type="STRING" id="1798407.A3A16_00325"/>
<reference evidence="1 2" key="1">
    <citation type="journal article" date="2016" name="Nat. Commun.">
        <title>Thousands of microbial genomes shed light on interconnected biogeochemical processes in an aquifer system.</title>
        <authorList>
            <person name="Anantharaman K."/>
            <person name="Brown C.T."/>
            <person name="Hug L.A."/>
            <person name="Sharon I."/>
            <person name="Castelle C.J."/>
            <person name="Probst A.J."/>
            <person name="Thomas B.C."/>
            <person name="Singh A."/>
            <person name="Wilkins M.J."/>
            <person name="Karaoz U."/>
            <person name="Brodie E.L."/>
            <person name="Williams K.H."/>
            <person name="Hubbard S.S."/>
            <person name="Banfield J.F."/>
        </authorList>
    </citation>
    <scope>NUCLEOTIDE SEQUENCE [LARGE SCALE GENOMIC DNA]</scope>
</reference>
<sequence length="71" mass="7991">MSLKMAYNDNDGAPQRQRVEGNWVCSNPDCKAAITSLPFQPDPSRLNQLLCGDCHRARVSSFKRPPFRRAA</sequence>
<dbReference type="EMBL" id="MHJJ01000002">
    <property type="protein sequence ID" value="OGY66342.1"/>
    <property type="molecule type" value="Genomic_DNA"/>
</dbReference>